<evidence type="ECO:0000313" key="3">
    <source>
        <dbReference type="Proteomes" id="UP000054359"/>
    </source>
</evidence>
<evidence type="ECO:0000256" key="1">
    <source>
        <dbReference type="SAM" id="MobiDB-lite"/>
    </source>
</evidence>
<sequence length="125" mass="14089">MKDFLSSYNLTLHNTSDAPPTFDRIHAQGWPDLTISSDTAAHLIQDWKVDDETEKSIHQQSQDTAGKYRTTAAASKHQGRSRKLHSRNPKMHSTSLQRKASAEECQKASHTQLVEQRAPHATKEV</sequence>
<proteinExistence type="predicted"/>
<organism evidence="2 3">
    <name type="scientific">Stegodyphus mimosarum</name>
    <name type="common">African social velvet spider</name>
    <dbReference type="NCBI Taxonomy" id="407821"/>
    <lineage>
        <taxon>Eukaryota</taxon>
        <taxon>Metazoa</taxon>
        <taxon>Ecdysozoa</taxon>
        <taxon>Arthropoda</taxon>
        <taxon>Chelicerata</taxon>
        <taxon>Arachnida</taxon>
        <taxon>Araneae</taxon>
        <taxon>Araneomorphae</taxon>
        <taxon>Entelegynae</taxon>
        <taxon>Eresoidea</taxon>
        <taxon>Eresidae</taxon>
        <taxon>Stegodyphus</taxon>
    </lineage>
</organism>
<feature type="compositionally biased region" description="Basic residues" evidence="1">
    <location>
        <begin position="77"/>
        <end position="90"/>
    </location>
</feature>
<keyword evidence="3" id="KW-1185">Reference proteome</keyword>
<feature type="non-terminal residue" evidence="2">
    <location>
        <position position="125"/>
    </location>
</feature>
<reference evidence="2 3" key="1">
    <citation type="submission" date="2013-11" db="EMBL/GenBank/DDBJ databases">
        <title>Genome sequencing of Stegodyphus mimosarum.</title>
        <authorList>
            <person name="Bechsgaard J."/>
        </authorList>
    </citation>
    <scope>NUCLEOTIDE SEQUENCE [LARGE SCALE GENOMIC DNA]</scope>
</reference>
<protein>
    <submittedName>
        <fullName evidence="2">Uncharacterized protein</fullName>
    </submittedName>
</protein>
<feature type="region of interest" description="Disordered" evidence="1">
    <location>
        <begin position="53"/>
        <end position="125"/>
    </location>
</feature>
<accession>A0A087T3L5</accession>
<dbReference type="Proteomes" id="UP000054359">
    <property type="component" value="Unassembled WGS sequence"/>
</dbReference>
<name>A0A087T3L5_STEMI</name>
<dbReference type="EMBL" id="KK113248">
    <property type="protein sequence ID" value="KFM59704.1"/>
    <property type="molecule type" value="Genomic_DNA"/>
</dbReference>
<dbReference type="OrthoDB" id="6437148at2759"/>
<dbReference type="AlphaFoldDB" id="A0A087T3L5"/>
<evidence type="ECO:0000313" key="2">
    <source>
        <dbReference type="EMBL" id="KFM59704.1"/>
    </source>
</evidence>
<dbReference type="Gene3D" id="3.60.10.10">
    <property type="entry name" value="Endonuclease/exonuclease/phosphatase"/>
    <property type="match status" value="1"/>
</dbReference>
<gene>
    <name evidence="2" type="ORF">X975_26926</name>
</gene>
<dbReference type="InterPro" id="IPR036691">
    <property type="entry name" value="Endo/exonu/phosph_ase_sf"/>
</dbReference>